<dbReference type="InterPro" id="IPR044138">
    <property type="entry name" value="CysN_II"/>
</dbReference>
<dbReference type="InterPro" id="IPR009001">
    <property type="entry name" value="Transl_elong_EF1A/Init_IF2_C"/>
</dbReference>
<accession>A0A0H5BFU3</accession>
<reference evidence="18" key="2">
    <citation type="submission" date="2015-11" db="EMBL/GenBank/DDBJ databases">
        <authorList>
            <person name="Zhang Y."/>
            <person name="Guo Z."/>
        </authorList>
    </citation>
    <scope>NUCLEOTIDE SEQUENCE</scope>
    <source>
        <strain evidence="18">1</strain>
    </source>
</reference>
<name>A0A0H5BFU3_BLAVI</name>
<evidence type="ECO:0000313" key="17">
    <source>
        <dbReference type="EMBL" id="BAR99236.1"/>
    </source>
</evidence>
<evidence type="ECO:0000313" key="18">
    <source>
        <dbReference type="EMBL" id="CUU43457.1"/>
    </source>
</evidence>
<evidence type="ECO:0000256" key="15">
    <source>
        <dbReference type="HAMAP-Rule" id="MF_00065"/>
    </source>
</evidence>
<dbReference type="PANTHER" id="PTHR23115">
    <property type="entry name" value="TRANSLATION FACTOR"/>
    <property type="match status" value="1"/>
</dbReference>
<dbReference type="OrthoDB" id="9804504at2"/>
<dbReference type="PROSITE" id="PS51722">
    <property type="entry name" value="G_TR_2"/>
    <property type="match status" value="1"/>
</dbReference>
<keyword evidence="15" id="KW-0597">Phosphoprotein</keyword>
<evidence type="ECO:0000313" key="19">
    <source>
        <dbReference type="Proteomes" id="UP000065734"/>
    </source>
</evidence>
<dbReference type="GO" id="GO:0070814">
    <property type="term" value="P:hydrogen sulfide biosynthetic process"/>
    <property type="evidence" value="ECO:0007669"/>
    <property type="project" value="UniProtKB-UniRule"/>
</dbReference>
<dbReference type="Pfam" id="PF22594">
    <property type="entry name" value="GTP-eEF1A_C"/>
    <property type="match status" value="1"/>
</dbReference>
<keyword evidence="8 14" id="KW-0547">Nucleotide-binding</keyword>
<dbReference type="InterPro" id="IPR027417">
    <property type="entry name" value="P-loop_NTPase"/>
</dbReference>
<dbReference type="InterPro" id="IPR000795">
    <property type="entry name" value="T_Tr_GTP-bd_dom"/>
</dbReference>
<evidence type="ECO:0000256" key="4">
    <source>
        <dbReference type="ARBA" id="ARBA00007237"/>
    </source>
</evidence>
<reference evidence="17" key="1">
    <citation type="journal article" date="2015" name="Genome Announc.">
        <title>Complete Genome Sequence of the Bacteriochlorophyll b-Producing Photosynthetic Bacterium Blastochloris viridis.</title>
        <authorList>
            <person name="Tsukatani Y."/>
            <person name="Hirose Y."/>
            <person name="Harada J."/>
            <person name="Misawa N."/>
            <person name="Mori K."/>
            <person name="Inoue K."/>
            <person name="Tamiaki H."/>
        </authorList>
    </citation>
    <scope>NUCLEOTIDE SEQUENCE [LARGE SCALE GENOMIC DNA]</scope>
    <source>
        <strain evidence="17">DSM 133</strain>
    </source>
</reference>
<dbReference type="InterPro" id="IPR054696">
    <property type="entry name" value="GTP-eEF1A_C"/>
</dbReference>
<comment type="similarity">
    <text evidence="15">Belongs to the APS kinase family.</text>
</comment>
<dbReference type="Pfam" id="PF01583">
    <property type="entry name" value="APS_kinase"/>
    <property type="match status" value="1"/>
</dbReference>
<keyword evidence="19" id="KW-1185">Reference proteome</keyword>
<evidence type="ECO:0000256" key="13">
    <source>
        <dbReference type="ARBA" id="ARBA00049370"/>
    </source>
</evidence>
<evidence type="ECO:0000259" key="16">
    <source>
        <dbReference type="PROSITE" id="PS51722"/>
    </source>
</evidence>
<comment type="function">
    <text evidence="12">Proposed to provide activated sulfate for transfer to Nod factor. ATP sulfurylase may be the GTPase, regulating ATP sulfurylase activity.</text>
</comment>
<dbReference type="InterPro" id="IPR009000">
    <property type="entry name" value="Transl_B-barrel_sf"/>
</dbReference>
<dbReference type="PRINTS" id="PR00315">
    <property type="entry name" value="ELONGATNFCT"/>
</dbReference>
<dbReference type="InterPro" id="IPR002891">
    <property type="entry name" value="APS"/>
</dbReference>
<comment type="pathway">
    <text evidence="14">Sulfur metabolism; hydrogen sulfide biosynthesis; sulfite from sulfate: step 1/3.</text>
</comment>
<dbReference type="Proteomes" id="UP000065734">
    <property type="component" value="Chromosome I"/>
</dbReference>
<dbReference type="SUPFAM" id="SSF52540">
    <property type="entry name" value="P-loop containing nucleoside triphosphate hydrolases"/>
    <property type="match status" value="2"/>
</dbReference>
<comment type="catalytic activity">
    <reaction evidence="1 15">
        <text>adenosine 5'-phosphosulfate + ATP = 3'-phosphoadenylyl sulfate + ADP + H(+)</text>
        <dbReference type="Rhea" id="RHEA:24152"/>
        <dbReference type="ChEBI" id="CHEBI:15378"/>
        <dbReference type="ChEBI" id="CHEBI:30616"/>
        <dbReference type="ChEBI" id="CHEBI:58243"/>
        <dbReference type="ChEBI" id="CHEBI:58339"/>
        <dbReference type="ChEBI" id="CHEBI:456216"/>
        <dbReference type="EC" id="2.7.1.25"/>
    </reaction>
</comment>
<dbReference type="InterPro" id="IPR041757">
    <property type="entry name" value="CysN_GTP-bd"/>
</dbReference>
<feature type="binding site" evidence="14">
    <location>
        <begin position="100"/>
        <end position="104"/>
    </location>
    <ligand>
        <name>GTP</name>
        <dbReference type="ChEBI" id="CHEBI:37565"/>
    </ligand>
</feature>
<dbReference type="InterPro" id="IPR044139">
    <property type="entry name" value="CysN_NoDQ_III"/>
</dbReference>
<keyword evidence="7 14" id="KW-0548">Nucleotidyltransferase</keyword>
<dbReference type="RefSeq" id="WP_055038326.1">
    <property type="nucleotide sequence ID" value="NZ_AP014854.2"/>
</dbReference>
<dbReference type="SUPFAM" id="SSF50447">
    <property type="entry name" value="Translation proteins"/>
    <property type="match status" value="1"/>
</dbReference>
<evidence type="ECO:0000256" key="8">
    <source>
        <dbReference type="ARBA" id="ARBA00022741"/>
    </source>
</evidence>
<keyword evidence="10 14" id="KW-0342">GTP-binding</keyword>
<dbReference type="HAMAP" id="MF_00062">
    <property type="entry name" value="Sulf_adenylyltr_sub1"/>
    <property type="match status" value="1"/>
</dbReference>
<protein>
    <recommendedName>
        <fullName evidence="14 15">Multifunctional fusion protein</fullName>
    </recommendedName>
    <domain>
        <recommendedName>
            <fullName evidence="14">Sulfate adenylyltransferase subunit 1</fullName>
            <ecNumber evidence="14">2.7.7.4</ecNumber>
        </recommendedName>
        <alternativeName>
            <fullName evidence="14">ATP-sulfurylase large subunit</fullName>
        </alternativeName>
        <alternativeName>
            <fullName evidence="14">Sulfate adenylate transferase</fullName>
            <shortName evidence="14">SAT</shortName>
        </alternativeName>
    </domain>
    <domain>
        <recommendedName>
            <fullName evidence="15">Adenylyl-sulfate kinase</fullName>
            <ecNumber evidence="15">2.7.1.25</ecNumber>
        </recommendedName>
        <alternativeName>
            <fullName evidence="15">APS kinase</fullName>
        </alternativeName>
        <alternativeName>
            <fullName evidence="15">ATP adenosine-5'-phosphosulfate 3'-phosphotransferase</fullName>
        </alternativeName>
        <alternativeName>
            <fullName evidence="15">Adenosine-5'-phosphosulfate kinase</fullName>
        </alternativeName>
    </domain>
</protein>
<comment type="function">
    <text evidence="15">Catalyzes the synthesis of activated sulfate.</text>
</comment>
<evidence type="ECO:0000256" key="1">
    <source>
        <dbReference type="ARBA" id="ARBA00001823"/>
    </source>
</evidence>
<dbReference type="KEGG" id="bvr:BVIR_3034"/>
<proteinExistence type="inferred from homology"/>
<evidence type="ECO:0000256" key="2">
    <source>
        <dbReference type="ARBA" id="ARBA00002357"/>
    </source>
</evidence>
<comment type="catalytic activity">
    <reaction evidence="13 14">
        <text>sulfate + ATP + H(+) = adenosine 5'-phosphosulfate + diphosphate</text>
        <dbReference type="Rhea" id="RHEA:18133"/>
        <dbReference type="ChEBI" id="CHEBI:15378"/>
        <dbReference type="ChEBI" id="CHEBI:16189"/>
        <dbReference type="ChEBI" id="CHEBI:30616"/>
        <dbReference type="ChEBI" id="CHEBI:33019"/>
        <dbReference type="ChEBI" id="CHEBI:58243"/>
        <dbReference type="EC" id="2.7.7.4"/>
    </reaction>
</comment>
<dbReference type="NCBIfam" id="TIGR02034">
    <property type="entry name" value="CysN"/>
    <property type="match status" value="1"/>
</dbReference>
<dbReference type="CDD" id="cd02027">
    <property type="entry name" value="APSK"/>
    <property type="match status" value="1"/>
</dbReference>
<dbReference type="InterPro" id="IPR050100">
    <property type="entry name" value="TRAFAC_GTPase_members"/>
</dbReference>
<dbReference type="Gene3D" id="3.40.50.300">
    <property type="entry name" value="P-loop containing nucleotide triphosphate hydrolases"/>
    <property type="match status" value="2"/>
</dbReference>
<dbReference type="GO" id="GO:0004781">
    <property type="term" value="F:sulfate adenylyltransferase (ATP) activity"/>
    <property type="evidence" value="ECO:0007669"/>
    <property type="project" value="UniProtKB-UniRule"/>
</dbReference>
<comment type="similarity">
    <text evidence="4">In the N-terminal section; belongs to the TRAFAC class translation factor GTPase superfamily. Classic translation factor GTPase family. CysN/NodQ subfamily.</text>
</comment>
<evidence type="ECO:0000256" key="6">
    <source>
        <dbReference type="ARBA" id="ARBA00022679"/>
    </source>
</evidence>
<feature type="binding site" evidence="14">
    <location>
        <begin position="155"/>
        <end position="158"/>
    </location>
    <ligand>
        <name>GTP</name>
        <dbReference type="ChEBI" id="CHEBI:37565"/>
    </ligand>
</feature>
<dbReference type="GO" id="GO:0004020">
    <property type="term" value="F:adenylylsulfate kinase activity"/>
    <property type="evidence" value="ECO:0007669"/>
    <property type="project" value="UniProtKB-UniRule"/>
</dbReference>
<dbReference type="GO" id="GO:0003924">
    <property type="term" value="F:GTPase activity"/>
    <property type="evidence" value="ECO:0007669"/>
    <property type="project" value="InterPro"/>
</dbReference>
<dbReference type="GO" id="GO:0005524">
    <property type="term" value="F:ATP binding"/>
    <property type="evidence" value="ECO:0007669"/>
    <property type="project" value="UniProtKB-UniRule"/>
</dbReference>
<dbReference type="EC" id="2.7.7.4" evidence="14"/>
<dbReference type="InterPro" id="IPR031157">
    <property type="entry name" value="G_TR_CS"/>
</dbReference>
<dbReference type="Pfam" id="PF00009">
    <property type="entry name" value="GTP_EFTU"/>
    <property type="match status" value="1"/>
</dbReference>
<dbReference type="HAMAP" id="MF_00065">
    <property type="entry name" value="Adenylyl_sulf_kinase"/>
    <property type="match status" value="1"/>
</dbReference>
<dbReference type="PATRIC" id="fig|1079.6.peg.3186"/>
<dbReference type="SUPFAM" id="SSF50465">
    <property type="entry name" value="EF-Tu/eEF-1alpha/eIF2-gamma C-terminal domain"/>
    <property type="match status" value="1"/>
</dbReference>
<dbReference type="NCBIfam" id="NF004035">
    <property type="entry name" value="PRK05506.1"/>
    <property type="match status" value="1"/>
</dbReference>
<dbReference type="AlphaFoldDB" id="A0A0H5BFU3"/>
<feature type="domain" description="Tr-type G" evidence="16">
    <location>
        <begin position="12"/>
        <end position="229"/>
    </location>
</feature>
<dbReference type="Gene3D" id="2.40.30.10">
    <property type="entry name" value="Translation factors"/>
    <property type="match status" value="2"/>
</dbReference>
<dbReference type="CDD" id="cd04095">
    <property type="entry name" value="CysN_NoDQ_III"/>
    <property type="match status" value="1"/>
</dbReference>
<evidence type="ECO:0000256" key="5">
    <source>
        <dbReference type="ARBA" id="ARBA00011760"/>
    </source>
</evidence>
<reference evidence="19" key="3">
    <citation type="journal article" date="2016" name="Genome Announc.">
        <title>Revised genome sequence of the purple photosynthetic bacterium Blastochloris viridis.</title>
        <authorList>
            <person name="Liu L.N."/>
            <person name="Faulkner M."/>
            <person name="Liu X."/>
            <person name="Huang F."/>
            <person name="Darby A.C."/>
            <person name="Hall N."/>
        </authorList>
    </citation>
    <scope>NUCLEOTIDE SEQUENCE [LARGE SCALE GENOMIC DNA]</scope>
    <source>
        <strain evidence="19">ATCC 19567 / DSM 133 / F</strain>
    </source>
</reference>
<keyword evidence="6 14" id="KW-0808">Transferase</keyword>
<dbReference type="GO" id="GO:0005525">
    <property type="term" value="F:GTP binding"/>
    <property type="evidence" value="ECO:0007669"/>
    <property type="project" value="UniProtKB-UniRule"/>
</dbReference>
<dbReference type="PROSITE" id="PS00301">
    <property type="entry name" value="G_TR_1"/>
    <property type="match status" value="1"/>
</dbReference>
<comment type="function">
    <text evidence="2">APS kinase catalyzes the synthesis of activated sulfate.</text>
</comment>
<evidence type="ECO:0000256" key="14">
    <source>
        <dbReference type="HAMAP-Rule" id="MF_00062"/>
    </source>
</evidence>
<dbReference type="FunFam" id="3.40.50.300:FF:000119">
    <property type="entry name" value="Sulfate adenylyltransferase subunit 1"/>
    <property type="match status" value="1"/>
</dbReference>
<evidence type="ECO:0000256" key="7">
    <source>
        <dbReference type="ARBA" id="ARBA00022695"/>
    </source>
</evidence>
<dbReference type="EC" id="2.7.1.25" evidence="15"/>
<evidence type="ECO:0000256" key="12">
    <source>
        <dbReference type="ARBA" id="ARBA00024872"/>
    </source>
</evidence>
<dbReference type="EMBL" id="LN907867">
    <property type="protein sequence ID" value="CUU43457.1"/>
    <property type="molecule type" value="Genomic_DNA"/>
</dbReference>
<dbReference type="InterPro" id="IPR059117">
    <property type="entry name" value="APS_kinase_dom"/>
</dbReference>
<keyword evidence="9 14" id="KW-0067">ATP-binding</keyword>
<evidence type="ECO:0000256" key="10">
    <source>
        <dbReference type="ARBA" id="ARBA00023134"/>
    </source>
</evidence>
<feature type="binding site" evidence="14">
    <location>
        <begin position="21"/>
        <end position="28"/>
    </location>
    <ligand>
        <name>GTP</name>
        <dbReference type="ChEBI" id="CHEBI:37565"/>
    </ligand>
</feature>
<gene>
    <name evidence="18" type="primary">cysNC_2</name>
    <name evidence="15" type="synonym">cysC</name>
    <name evidence="14" type="synonym">cysN</name>
    <name evidence="17" type="ORF">BV133_1643</name>
    <name evidence="18" type="ORF">BVIRIDIS_24780</name>
</gene>
<comment type="subunit">
    <text evidence="14">Heterodimer composed of CysD, the smaller subunit, and CysN.</text>
</comment>
<keyword evidence="15" id="KW-0418">Kinase</keyword>
<evidence type="ECO:0000256" key="3">
    <source>
        <dbReference type="ARBA" id="ARBA00005438"/>
    </source>
</evidence>
<dbReference type="InterPro" id="IPR011779">
    <property type="entry name" value="SO4_adenylTrfase_lsu"/>
</dbReference>
<dbReference type="CDD" id="cd04166">
    <property type="entry name" value="CysN_ATPS"/>
    <property type="match status" value="1"/>
</dbReference>
<dbReference type="NCBIfam" id="TIGR00455">
    <property type="entry name" value="apsK"/>
    <property type="match status" value="1"/>
</dbReference>
<dbReference type="NCBIfam" id="NF003013">
    <property type="entry name" value="PRK03846.1"/>
    <property type="match status" value="1"/>
</dbReference>
<dbReference type="NCBIfam" id="NF003478">
    <property type="entry name" value="PRK05124.1"/>
    <property type="match status" value="1"/>
</dbReference>
<keyword evidence="11" id="KW-0511">Multifunctional enzyme</keyword>
<comment type="pathway">
    <text evidence="15">Sulfur metabolism; hydrogen sulfide biosynthesis; sulfite from sulfate: step 2/3.</text>
</comment>
<dbReference type="CDD" id="cd03695">
    <property type="entry name" value="CysN_NodQ_II"/>
    <property type="match status" value="1"/>
</dbReference>
<evidence type="ECO:0000256" key="9">
    <source>
        <dbReference type="ARBA" id="ARBA00022840"/>
    </source>
</evidence>
<dbReference type="EMBL" id="AP014854">
    <property type="protein sequence ID" value="BAR99236.1"/>
    <property type="molecule type" value="Genomic_DNA"/>
</dbReference>
<feature type="active site" description="Phosphoserine intermediate" evidence="15">
    <location>
        <position position="531"/>
    </location>
</feature>
<organism evidence="18 19">
    <name type="scientific">Blastochloris viridis</name>
    <name type="common">Rhodopseudomonas viridis</name>
    <dbReference type="NCBI Taxonomy" id="1079"/>
    <lineage>
        <taxon>Bacteria</taxon>
        <taxon>Pseudomonadati</taxon>
        <taxon>Pseudomonadota</taxon>
        <taxon>Alphaproteobacteria</taxon>
        <taxon>Hyphomicrobiales</taxon>
        <taxon>Blastochloridaceae</taxon>
        <taxon>Blastochloris</taxon>
    </lineage>
</organism>
<dbReference type="GO" id="GO:0000103">
    <property type="term" value="P:sulfate assimilation"/>
    <property type="evidence" value="ECO:0007669"/>
    <property type="project" value="UniProtKB-UniRule"/>
</dbReference>
<comment type="similarity">
    <text evidence="14">Belongs to the TRAFAC class translation factor GTPase superfamily. Classic translation factor GTPase family. CysN/NodQ subfamily.</text>
</comment>
<comment type="subunit">
    <text evidence="5">Sulfate-activating enzymes, NodP and NodQ, may be physically associated.</text>
</comment>
<comment type="function">
    <text evidence="14">With CysD forms the ATP sulfurylase (ATPS) that catalyzes the adenylation of sulfate producing adenosine 5'-phosphosulfate (APS) and diphosphate, the first enzymatic step in sulfur assimilation pathway. APS synthesis involves the formation of a high-energy phosphoric-sulfuric acid anhydride bond driven by GTP hydrolysis by CysN coupled to ATP hydrolysis by CysD.</text>
</comment>
<feature type="binding site" evidence="15">
    <location>
        <begin position="457"/>
        <end position="464"/>
    </location>
    <ligand>
        <name>ATP</name>
        <dbReference type="ChEBI" id="CHEBI:30616"/>
    </ligand>
</feature>
<dbReference type="UniPathway" id="UPA00140">
    <property type="reaction ID" value="UER00204"/>
</dbReference>
<evidence type="ECO:0000256" key="11">
    <source>
        <dbReference type="ARBA" id="ARBA00023268"/>
    </source>
</evidence>
<comment type="similarity">
    <text evidence="3">In the C-terminal section; belongs to the APS kinase family.</text>
</comment>
<dbReference type="STRING" id="1079.BVIR_3034"/>
<sequence length="639" mass="68605">MTAPPAAPADDRPPLRVITCGSVDDGKSTLIGRLLYDCRLILDDQLAAVARDSRRHGTVGDDLDLALLVDGLAAEREQGITIDVAYRFFRTGRRAFILADTPGHEQFTRNMATAASTAEAAVVLVDARKGVLAQTRRHSFICALLGIGTAILAVNKIDLVDASEDTFSRIAADYRKVAAQLGLRTVVAIPVSARWGDNVAIRSARTPWYGGPTVVEALESIDVAGHAPERPFRFPVQWVNRPGADFRGYAGTVASGAVAVGDAVVVAGSGQQSTVARIVTFDGDRAVACAGDAVTLVLADAIDLARGDLLAPPQHRPVVADQFSAQLVWMSEQPMLPGRSYLMRIGTAMLPVRVTTLKHRIDIGDFGTVPARTLALNDIGVVNVATARPVAFDAYADNRRTGAFILIDRDTNATAGAGMVLFPLRRAANIHRQRHTVDKRARAALKQQRPCIVWFTGLSGSGKSTIADLVERTLHARGIHTMLLDGDNVRLGLNHDLGFTDADRVENIRRVGEVAKLFVESGLVVLCCFISPFRAERQMVRGLVQPEEFCEVFVDTPIEVCIDRDAKGLYRKALAGEIPNFTGIGSPYERPDAPEITIATLAEPPYTAAERVVDWVLARIQPGGQPTGAAGTSHGSAQA</sequence>